<keyword evidence="2" id="KW-1185">Reference proteome</keyword>
<proteinExistence type="predicted"/>
<name>B3P8R4_DROER</name>
<reference evidence="1 2" key="1">
    <citation type="journal article" date="2007" name="Nature">
        <title>Evolution of genes and genomes on the Drosophila phylogeny.</title>
        <authorList>
            <consortium name="Drosophila 12 Genomes Consortium"/>
            <person name="Clark A.G."/>
            <person name="Eisen M.B."/>
            <person name="Smith D.R."/>
            <person name="Bergman C.M."/>
            <person name="Oliver B."/>
            <person name="Markow T.A."/>
            <person name="Kaufman T.C."/>
            <person name="Kellis M."/>
            <person name="Gelbart W."/>
            <person name="Iyer V.N."/>
            <person name="Pollard D.A."/>
            <person name="Sackton T.B."/>
            <person name="Larracuente A.M."/>
            <person name="Singh N.D."/>
            <person name="Abad J.P."/>
            <person name="Abt D.N."/>
            <person name="Adryan B."/>
            <person name="Aguade M."/>
            <person name="Akashi H."/>
            <person name="Anderson W.W."/>
            <person name="Aquadro C.F."/>
            <person name="Ardell D.H."/>
            <person name="Arguello R."/>
            <person name="Artieri C.G."/>
            <person name="Barbash D.A."/>
            <person name="Barker D."/>
            <person name="Barsanti P."/>
            <person name="Batterham P."/>
            <person name="Batzoglou S."/>
            <person name="Begun D."/>
            <person name="Bhutkar A."/>
            <person name="Blanco E."/>
            <person name="Bosak S.A."/>
            <person name="Bradley R.K."/>
            <person name="Brand A.D."/>
            <person name="Brent M.R."/>
            <person name="Brooks A.N."/>
            <person name="Brown R.H."/>
            <person name="Butlin R.K."/>
            <person name="Caggese C."/>
            <person name="Calvi B.R."/>
            <person name="Bernardo de Carvalho A."/>
            <person name="Caspi A."/>
            <person name="Castrezana S."/>
            <person name="Celniker S.E."/>
            <person name="Chang J.L."/>
            <person name="Chapple C."/>
            <person name="Chatterji S."/>
            <person name="Chinwalla A."/>
            <person name="Civetta A."/>
            <person name="Clifton S.W."/>
            <person name="Comeron J.M."/>
            <person name="Costello J.C."/>
            <person name="Coyne J.A."/>
            <person name="Daub J."/>
            <person name="David R.G."/>
            <person name="Delcher A.L."/>
            <person name="Delehaunty K."/>
            <person name="Do C.B."/>
            <person name="Ebling H."/>
            <person name="Edwards K."/>
            <person name="Eickbush T."/>
            <person name="Evans J.D."/>
            <person name="Filipski A."/>
            <person name="Findeiss S."/>
            <person name="Freyhult E."/>
            <person name="Fulton L."/>
            <person name="Fulton R."/>
            <person name="Garcia A.C."/>
            <person name="Gardiner A."/>
            <person name="Garfield D.A."/>
            <person name="Garvin B.E."/>
            <person name="Gibson G."/>
            <person name="Gilbert D."/>
            <person name="Gnerre S."/>
            <person name="Godfrey J."/>
            <person name="Good R."/>
            <person name="Gotea V."/>
            <person name="Gravely B."/>
            <person name="Greenberg A.J."/>
            <person name="Griffiths-Jones S."/>
            <person name="Gross S."/>
            <person name="Guigo R."/>
            <person name="Gustafson E.A."/>
            <person name="Haerty W."/>
            <person name="Hahn M.W."/>
            <person name="Halligan D.L."/>
            <person name="Halpern A.L."/>
            <person name="Halter G.M."/>
            <person name="Han M.V."/>
            <person name="Heger A."/>
            <person name="Hillier L."/>
            <person name="Hinrichs A.S."/>
            <person name="Holmes I."/>
            <person name="Hoskins R.A."/>
            <person name="Hubisz M.J."/>
            <person name="Hultmark D."/>
            <person name="Huntley M.A."/>
            <person name="Jaffe D.B."/>
            <person name="Jagadeeshan S."/>
            <person name="Jeck W.R."/>
            <person name="Johnson J."/>
            <person name="Jones C.D."/>
            <person name="Jordan W.C."/>
            <person name="Karpen G.H."/>
            <person name="Kataoka E."/>
            <person name="Keightley P.D."/>
            <person name="Kheradpour P."/>
            <person name="Kirkness E.F."/>
            <person name="Koerich L.B."/>
            <person name="Kristiansen K."/>
            <person name="Kudrna D."/>
            <person name="Kulathinal R.J."/>
            <person name="Kumar S."/>
            <person name="Kwok R."/>
            <person name="Lander E."/>
            <person name="Langley C.H."/>
            <person name="Lapoint R."/>
            <person name="Lazzaro B.P."/>
            <person name="Lee S.J."/>
            <person name="Levesque L."/>
            <person name="Li R."/>
            <person name="Lin C.F."/>
            <person name="Lin M.F."/>
            <person name="Lindblad-Toh K."/>
            <person name="Llopart A."/>
            <person name="Long M."/>
            <person name="Low L."/>
            <person name="Lozovsky E."/>
            <person name="Lu J."/>
            <person name="Luo M."/>
            <person name="Machado C.A."/>
            <person name="Makalowski W."/>
            <person name="Marzo M."/>
            <person name="Matsuda M."/>
            <person name="Matzkin L."/>
            <person name="McAllister B."/>
            <person name="McBride C.S."/>
            <person name="McKernan B."/>
            <person name="McKernan K."/>
            <person name="Mendez-Lago M."/>
            <person name="Minx P."/>
            <person name="Mollenhauer M.U."/>
            <person name="Montooth K."/>
            <person name="Mount S.M."/>
            <person name="Mu X."/>
            <person name="Myers E."/>
            <person name="Negre B."/>
            <person name="Newfeld S."/>
            <person name="Nielsen R."/>
            <person name="Noor M.A."/>
            <person name="O'Grady P."/>
            <person name="Pachter L."/>
            <person name="Papaceit M."/>
            <person name="Parisi M.J."/>
            <person name="Parisi M."/>
            <person name="Parts L."/>
            <person name="Pedersen J.S."/>
            <person name="Pesole G."/>
            <person name="Phillippy A.M."/>
            <person name="Ponting C.P."/>
            <person name="Pop M."/>
            <person name="Porcelli D."/>
            <person name="Powell J.R."/>
            <person name="Prohaska S."/>
            <person name="Pruitt K."/>
            <person name="Puig M."/>
            <person name="Quesneville H."/>
            <person name="Ram K.R."/>
            <person name="Rand D."/>
            <person name="Rasmussen M.D."/>
            <person name="Reed L.K."/>
            <person name="Reenan R."/>
            <person name="Reily A."/>
            <person name="Remington K.A."/>
            <person name="Rieger T.T."/>
            <person name="Ritchie M.G."/>
            <person name="Robin C."/>
            <person name="Rogers Y.H."/>
            <person name="Rohde C."/>
            <person name="Rozas J."/>
            <person name="Rubenfield M.J."/>
            <person name="Ruiz A."/>
            <person name="Russo S."/>
            <person name="Salzberg S.L."/>
            <person name="Sanchez-Gracia A."/>
            <person name="Saranga D.J."/>
            <person name="Sato H."/>
            <person name="Schaeffer S.W."/>
            <person name="Schatz M.C."/>
            <person name="Schlenke T."/>
            <person name="Schwartz R."/>
            <person name="Segarra C."/>
            <person name="Singh R.S."/>
            <person name="Sirot L."/>
            <person name="Sirota M."/>
            <person name="Sisneros N.B."/>
            <person name="Smith C.D."/>
            <person name="Smith T.F."/>
            <person name="Spieth J."/>
            <person name="Stage D.E."/>
            <person name="Stark A."/>
            <person name="Stephan W."/>
            <person name="Strausberg R.L."/>
            <person name="Strempel S."/>
            <person name="Sturgill D."/>
            <person name="Sutton G."/>
            <person name="Sutton G.G."/>
            <person name="Tao W."/>
            <person name="Teichmann S."/>
            <person name="Tobari Y.N."/>
            <person name="Tomimura Y."/>
            <person name="Tsolas J.M."/>
            <person name="Valente V.L."/>
            <person name="Venter E."/>
            <person name="Venter J.C."/>
            <person name="Vicario S."/>
            <person name="Vieira F.G."/>
            <person name="Vilella A.J."/>
            <person name="Villasante A."/>
            <person name="Walenz B."/>
            <person name="Wang J."/>
            <person name="Wasserman M."/>
            <person name="Watts T."/>
            <person name="Wilson D."/>
            <person name="Wilson R.K."/>
            <person name="Wing R.A."/>
            <person name="Wolfner M.F."/>
            <person name="Wong A."/>
            <person name="Wong G.K."/>
            <person name="Wu C.I."/>
            <person name="Wu G."/>
            <person name="Yamamoto D."/>
            <person name="Yang H.P."/>
            <person name="Yang S.P."/>
            <person name="Yorke J.A."/>
            <person name="Yoshida K."/>
            <person name="Zdobnov E."/>
            <person name="Zhang P."/>
            <person name="Zhang Y."/>
            <person name="Zimin A.V."/>
            <person name="Baldwin J."/>
            <person name="Abdouelleil A."/>
            <person name="Abdulkadir J."/>
            <person name="Abebe A."/>
            <person name="Abera B."/>
            <person name="Abreu J."/>
            <person name="Acer S.C."/>
            <person name="Aftuck L."/>
            <person name="Alexander A."/>
            <person name="An P."/>
            <person name="Anderson E."/>
            <person name="Anderson S."/>
            <person name="Arachi H."/>
            <person name="Azer M."/>
            <person name="Bachantsang P."/>
            <person name="Barry A."/>
            <person name="Bayul T."/>
            <person name="Berlin A."/>
            <person name="Bessette D."/>
            <person name="Bloom T."/>
            <person name="Blye J."/>
            <person name="Boguslavskiy L."/>
            <person name="Bonnet C."/>
            <person name="Boukhgalter B."/>
            <person name="Bourzgui I."/>
            <person name="Brown A."/>
            <person name="Cahill P."/>
            <person name="Channer S."/>
            <person name="Cheshatsang Y."/>
            <person name="Chuda L."/>
            <person name="Citroen M."/>
            <person name="Collymore A."/>
            <person name="Cooke P."/>
            <person name="Costello M."/>
            <person name="D'Aco K."/>
            <person name="Daza R."/>
            <person name="De Haan G."/>
            <person name="DeGray S."/>
            <person name="DeMaso C."/>
            <person name="Dhargay N."/>
            <person name="Dooley K."/>
            <person name="Dooley E."/>
            <person name="Doricent M."/>
            <person name="Dorje P."/>
            <person name="Dorjee K."/>
            <person name="Dupes A."/>
            <person name="Elong R."/>
            <person name="Falk J."/>
            <person name="Farina A."/>
            <person name="Faro S."/>
            <person name="Ferguson D."/>
            <person name="Fisher S."/>
            <person name="Foley C.D."/>
            <person name="Franke A."/>
            <person name="Friedrich D."/>
            <person name="Gadbois L."/>
            <person name="Gearin G."/>
            <person name="Gearin C.R."/>
            <person name="Giannoukos G."/>
            <person name="Goode T."/>
            <person name="Graham J."/>
            <person name="Grandbois E."/>
            <person name="Grewal S."/>
            <person name="Gyaltsen K."/>
            <person name="Hafez N."/>
            <person name="Hagos B."/>
            <person name="Hall J."/>
            <person name="Henson C."/>
            <person name="Hollinger A."/>
            <person name="Honan T."/>
            <person name="Huard M.D."/>
            <person name="Hughes L."/>
            <person name="Hurhula B."/>
            <person name="Husby M.E."/>
            <person name="Kamat A."/>
            <person name="Kanga B."/>
            <person name="Kashin S."/>
            <person name="Khazanovich D."/>
            <person name="Kisner P."/>
            <person name="Lance K."/>
            <person name="Lara M."/>
            <person name="Lee W."/>
            <person name="Lennon N."/>
            <person name="Letendre F."/>
            <person name="LeVine R."/>
            <person name="Lipovsky A."/>
            <person name="Liu X."/>
            <person name="Liu J."/>
            <person name="Liu S."/>
            <person name="Lokyitsang T."/>
            <person name="Lokyitsang Y."/>
            <person name="Lubonja R."/>
            <person name="Lui A."/>
            <person name="MacDonald P."/>
            <person name="Magnisalis V."/>
            <person name="Maru K."/>
            <person name="Matthews C."/>
            <person name="McCusker W."/>
            <person name="McDonough S."/>
            <person name="Mehta T."/>
            <person name="Meldrim J."/>
            <person name="Meneus L."/>
            <person name="Mihai O."/>
            <person name="Mihalev A."/>
            <person name="Mihova T."/>
            <person name="Mittelman R."/>
            <person name="Mlenga V."/>
            <person name="Montmayeur A."/>
            <person name="Mulrain L."/>
            <person name="Navidi A."/>
            <person name="Naylor J."/>
            <person name="Negash T."/>
            <person name="Nguyen T."/>
            <person name="Nguyen N."/>
            <person name="Nicol R."/>
            <person name="Norbu C."/>
            <person name="Norbu N."/>
            <person name="Novod N."/>
            <person name="O'Neill B."/>
            <person name="Osman S."/>
            <person name="Markiewicz E."/>
            <person name="Oyono O.L."/>
            <person name="Patti C."/>
            <person name="Phunkhang P."/>
            <person name="Pierre F."/>
            <person name="Priest M."/>
            <person name="Raghuraman S."/>
            <person name="Rege F."/>
            <person name="Reyes R."/>
            <person name="Rise C."/>
            <person name="Rogov P."/>
            <person name="Ross K."/>
            <person name="Ryan E."/>
            <person name="Settipalli S."/>
            <person name="Shea T."/>
            <person name="Sherpa N."/>
            <person name="Shi L."/>
            <person name="Shih D."/>
            <person name="Sparrow T."/>
            <person name="Spaulding J."/>
            <person name="Stalker J."/>
            <person name="Stange-Thomann N."/>
            <person name="Stavropoulos S."/>
            <person name="Stone C."/>
            <person name="Strader C."/>
            <person name="Tesfaye S."/>
            <person name="Thomson T."/>
            <person name="Thoulutsang Y."/>
            <person name="Thoulutsang D."/>
            <person name="Topham K."/>
            <person name="Topping I."/>
            <person name="Tsamla T."/>
            <person name="Vassiliev H."/>
            <person name="Vo A."/>
            <person name="Wangchuk T."/>
            <person name="Wangdi T."/>
            <person name="Weiand M."/>
            <person name="Wilkinson J."/>
            <person name="Wilson A."/>
            <person name="Yadav S."/>
            <person name="Young G."/>
            <person name="Yu Q."/>
            <person name="Zembek L."/>
            <person name="Zhong D."/>
            <person name="Zimmer A."/>
            <person name="Zwirko Z."/>
            <person name="Jaffe D.B."/>
            <person name="Alvarez P."/>
            <person name="Brockman W."/>
            <person name="Butler J."/>
            <person name="Chin C."/>
            <person name="Gnerre S."/>
            <person name="Grabherr M."/>
            <person name="Kleber M."/>
            <person name="Mauceli E."/>
            <person name="MacCallum I."/>
        </authorList>
    </citation>
    <scope>NUCLEOTIDE SEQUENCE [LARGE SCALE GENOMIC DNA]</scope>
    <source>
        <strain evidence="1 2">TSC#14021-0224.01</strain>
    </source>
</reference>
<dbReference type="KEGG" id="der:6554375"/>
<sequence length="202" mass="24008">MNKEEKLQYDTSNFDFKSLSFRQDAAVNSLGLRMDRFTSEIERNANYAYFMRDTSQLYQKMAKTDTKISAKYEQNCEMPRKLECSVEDTNDNQNKPRVQLKKDRLKLKYMEALRLDESLEARVKHSAMESSPDMEEQQAELRKLHKDQVEVHKGVQEEIMACFKRDMDDLMKQYDAEYSRLRKVNSGWMNQQHNPTDNTHQP</sequence>
<organism evidence="1 2">
    <name type="scientific">Drosophila erecta</name>
    <name type="common">Fruit fly</name>
    <dbReference type="NCBI Taxonomy" id="7220"/>
    <lineage>
        <taxon>Eukaryota</taxon>
        <taxon>Metazoa</taxon>
        <taxon>Ecdysozoa</taxon>
        <taxon>Arthropoda</taxon>
        <taxon>Hexapoda</taxon>
        <taxon>Insecta</taxon>
        <taxon>Pterygota</taxon>
        <taxon>Neoptera</taxon>
        <taxon>Endopterygota</taxon>
        <taxon>Diptera</taxon>
        <taxon>Brachycera</taxon>
        <taxon>Muscomorpha</taxon>
        <taxon>Ephydroidea</taxon>
        <taxon>Drosophilidae</taxon>
        <taxon>Drosophila</taxon>
        <taxon>Sophophora</taxon>
    </lineage>
</organism>
<dbReference type="HOGENOM" id="CLU_1355907_0_0_1"/>
<dbReference type="PhylomeDB" id="B3P8R4"/>
<evidence type="ECO:0000313" key="2">
    <source>
        <dbReference type="Proteomes" id="UP000008711"/>
    </source>
</evidence>
<dbReference type="AlphaFoldDB" id="B3P8R4"/>
<dbReference type="Proteomes" id="UP000008711">
    <property type="component" value="Unassembled WGS sequence"/>
</dbReference>
<dbReference type="EMBL" id="CH954182">
    <property type="protein sequence ID" value="EDV54228.1"/>
    <property type="molecule type" value="Genomic_DNA"/>
</dbReference>
<gene>
    <name evidence="1" type="primary">Dere\GG12553</name>
    <name evidence="1" type="ORF">Dere_GG12553</name>
</gene>
<reference evidence="1 2" key="2">
    <citation type="journal article" date="2008" name="Bioinformatics">
        <title>Assembly reconciliation.</title>
        <authorList>
            <person name="Zimin A.V."/>
            <person name="Smith D.R."/>
            <person name="Sutton G."/>
            <person name="Yorke J.A."/>
        </authorList>
    </citation>
    <scope>NUCLEOTIDE SEQUENCE [LARGE SCALE GENOMIC DNA]</scope>
    <source>
        <strain evidence="1 2">TSC#14021-0224.01</strain>
    </source>
</reference>
<accession>B3P8R4</accession>
<evidence type="ECO:0000313" key="1">
    <source>
        <dbReference type="EMBL" id="EDV54228.1"/>
    </source>
</evidence>
<dbReference type="OMA" id="CFKRDMD"/>
<dbReference type="OrthoDB" id="7867672at2759"/>
<protein>
    <submittedName>
        <fullName evidence="1">GG12553</fullName>
    </submittedName>
</protein>